<keyword evidence="4" id="KW-0413">Isomerase</keyword>
<name>A0A554N7H5_9EURY</name>
<dbReference type="AlphaFoldDB" id="A0A554N7H5"/>
<dbReference type="Gene3D" id="3.90.850.10">
    <property type="entry name" value="Fumarylacetoacetase-like, C-terminal domain"/>
    <property type="match status" value="1"/>
</dbReference>
<protein>
    <submittedName>
        <fullName evidence="4">2-hydroxyhepta-2,4-diene-1,7-dioate isomerase</fullName>
    </submittedName>
</protein>
<reference evidence="4 5" key="1">
    <citation type="submission" date="2018-06" db="EMBL/GenBank/DDBJ databases">
        <title>Natronomonas sp. F16-60 a new haloarchaeon isolated from a solar saltern of Isla Cristina, Huelva, Spain.</title>
        <authorList>
            <person name="Duran-Viseras A."/>
            <person name="Sanchez-Porro C."/>
            <person name="Ventosa A."/>
        </authorList>
    </citation>
    <scope>NUCLEOTIDE SEQUENCE [LARGE SCALE GENOMIC DNA]</scope>
    <source>
        <strain evidence="4 5">F16-60</strain>
    </source>
</reference>
<dbReference type="FunCoup" id="A0A554N7H5">
    <property type="interactions" value="76"/>
</dbReference>
<evidence type="ECO:0000256" key="1">
    <source>
        <dbReference type="ARBA" id="ARBA00010211"/>
    </source>
</evidence>
<feature type="domain" description="Fumarylacetoacetase-like C-terminal" evidence="3">
    <location>
        <begin position="58"/>
        <end position="252"/>
    </location>
</feature>
<dbReference type="InterPro" id="IPR011234">
    <property type="entry name" value="Fumarylacetoacetase-like_C"/>
</dbReference>
<dbReference type="RefSeq" id="WP_144262505.1">
    <property type="nucleotide sequence ID" value="NZ_QMDX01000008.1"/>
</dbReference>
<dbReference type="OrthoDB" id="6242at2157"/>
<dbReference type="InterPro" id="IPR036663">
    <property type="entry name" value="Fumarylacetoacetase_C_sf"/>
</dbReference>
<evidence type="ECO:0000313" key="4">
    <source>
        <dbReference type="EMBL" id="TSD13318.1"/>
    </source>
</evidence>
<evidence type="ECO:0000313" key="5">
    <source>
        <dbReference type="Proteomes" id="UP000319894"/>
    </source>
</evidence>
<sequence length="256" mass="27082">MRYVRFRDASGDVRTGEWTGEDGAEITPFPGASSRLDLAPDPVAAADVAVLPPCDPSKVVCVGLNYADHAAEQGKELPDRPLLFLKTPNTVTSHGAPVELLPGKERIDHEAELGVVIGERARNVTAEGAESVIAGFTCVNDLSNRDDQAVEQNWVRGKAFDDACPLGPVLATPEEVPPDATVECRVNGETRQSSSREEFIFPVAELIEEVTASLTLEPGDVISTGTPAGVGPLSDGDTVEVVVEGVGTLRNEMSIP</sequence>
<evidence type="ECO:0000256" key="2">
    <source>
        <dbReference type="ARBA" id="ARBA00022723"/>
    </source>
</evidence>
<evidence type="ECO:0000259" key="3">
    <source>
        <dbReference type="Pfam" id="PF01557"/>
    </source>
</evidence>
<dbReference type="FunFam" id="3.90.850.10:FF:000002">
    <property type="entry name" value="2-hydroxyhepta-2,4-diene-1,7-dioate isomerase"/>
    <property type="match status" value="1"/>
</dbReference>
<keyword evidence="2" id="KW-0479">Metal-binding</keyword>
<dbReference type="Proteomes" id="UP000319894">
    <property type="component" value="Unassembled WGS sequence"/>
</dbReference>
<gene>
    <name evidence="4" type="ORF">DP107_12545</name>
</gene>
<organism evidence="4 5">
    <name type="scientific">Haloglomus irregulare</name>
    <dbReference type="NCBI Taxonomy" id="2234134"/>
    <lineage>
        <taxon>Archaea</taxon>
        <taxon>Methanobacteriati</taxon>
        <taxon>Methanobacteriota</taxon>
        <taxon>Stenosarchaea group</taxon>
        <taxon>Halobacteria</taxon>
        <taxon>Halobacteriales</taxon>
        <taxon>Natronomonadaceae</taxon>
        <taxon>Haloglomus</taxon>
    </lineage>
</organism>
<dbReference type="Pfam" id="PF01557">
    <property type="entry name" value="FAA_hydrolase"/>
    <property type="match status" value="1"/>
</dbReference>
<dbReference type="GO" id="GO:0019752">
    <property type="term" value="P:carboxylic acid metabolic process"/>
    <property type="evidence" value="ECO:0007669"/>
    <property type="project" value="UniProtKB-ARBA"/>
</dbReference>
<comment type="caution">
    <text evidence="4">The sequence shown here is derived from an EMBL/GenBank/DDBJ whole genome shotgun (WGS) entry which is preliminary data.</text>
</comment>
<dbReference type="EMBL" id="QMDX01000008">
    <property type="protein sequence ID" value="TSD13318.1"/>
    <property type="molecule type" value="Genomic_DNA"/>
</dbReference>
<proteinExistence type="inferred from homology"/>
<dbReference type="InParanoid" id="A0A554N7H5"/>
<dbReference type="PANTHER" id="PTHR42796">
    <property type="entry name" value="FUMARYLACETOACETATE HYDROLASE DOMAIN-CONTAINING PROTEIN 2A-RELATED"/>
    <property type="match status" value="1"/>
</dbReference>
<dbReference type="GO" id="GO:0046872">
    <property type="term" value="F:metal ion binding"/>
    <property type="evidence" value="ECO:0007669"/>
    <property type="project" value="UniProtKB-KW"/>
</dbReference>
<dbReference type="GO" id="GO:0016853">
    <property type="term" value="F:isomerase activity"/>
    <property type="evidence" value="ECO:0007669"/>
    <property type="project" value="UniProtKB-KW"/>
</dbReference>
<comment type="similarity">
    <text evidence="1">Belongs to the FAH family.</text>
</comment>
<keyword evidence="5" id="KW-1185">Reference proteome</keyword>
<accession>A0A554N7H5</accession>
<dbReference type="SUPFAM" id="SSF56529">
    <property type="entry name" value="FAH"/>
    <property type="match status" value="1"/>
</dbReference>
<dbReference type="InterPro" id="IPR051121">
    <property type="entry name" value="FAH"/>
</dbReference>
<dbReference type="PANTHER" id="PTHR42796:SF4">
    <property type="entry name" value="FUMARYLACETOACETATE HYDROLASE DOMAIN-CONTAINING PROTEIN 2A"/>
    <property type="match status" value="1"/>
</dbReference>